<keyword evidence="9" id="KW-1185">Reference proteome</keyword>
<feature type="transmembrane region" description="Helical" evidence="6">
    <location>
        <begin position="354"/>
        <end position="371"/>
    </location>
</feature>
<dbReference type="InterPro" id="IPR002541">
    <property type="entry name" value="Cyt_c_assembly"/>
</dbReference>
<feature type="domain" description="Cytochrome c assembly protein" evidence="7">
    <location>
        <begin position="278"/>
        <end position="406"/>
    </location>
</feature>
<feature type="transmembrane region" description="Helical" evidence="6">
    <location>
        <begin position="274"/>
        <end position="292"/>
    </location>
</feature>
<gene>
    <name evidence="8" type="ORF">DFR56_103220</name>
</gene>
<comment type="subcellular location">
    <subcellularLocation>
        <location evidence="1">Membrane</location>
        <topology evidence="1">Multi-pass membrane protein</topology>
    </subcellularLocation>
</comment>
<dbReference type="GO" id="GO:0020037">
    <property type="term" value="F:heme binding"/>
    <property type="evidence" value="ECO:0007669"/>
    <property type="project" value="InterPro"/>
</dbReference>
<dbReference type="GO" id="GO:0005886">
    <property type="term" value="C:plasma membrane"/>
    <property type="evidence" value="ECO:0007669"/>
    <property type="project" value="TreeGrafter"/>
</dbReference>
<evidence type="ECO:0000256" key="2">
    <source>
        <dbReference type="ARBA" id="ARBA00022692"/>
    </source>
</evidence>
<evidence type="ECO:0000256" key="1">
    <source>
        <dbReference type="ARBA" id="ARBA00004141"/>
    </source>
</evidence>
<comment type="caution">
    <text evidence="8">The sequence shown here is derived from an EMBL/GenBank/DDBJ whole genome shotgun (WGS) entry which is preliminary data.</text>
</comment>
<proteinExistence type="predicted"/>
<evidence type="ECO:0000259" key="7">
    <source>
        <dbReference type="Pfam" id="PF01578"/>
    </source>
</evidence>
<reference evidence="8 9" key="1">
    <citation type="submission" date="2018-05" db="EMBL/GenBank/DDBJ databases">
        <title>Genomic Encyclopedia of Type Strains, Phase IV (KMG-IV): sequencing the most valuable type-strain genomes for metagenomic binning, comparative biology and taxonomic classification.</title>
        <authorList>
            <person name="Goeker M."/>
        </authorList>
    </citation>
    <scope>NUCLEOTIDE SEQUENCE [LARGE SCALE GENOMIC DNA]</scope>
    <source>
        <strain evidence="8 9">DSM 28556</strain>
    </source>
</reference>
<protein>
    <submittedName>
        <fullName evidence="8">Cytochrome c-type biogenesis protein CcsB</fullName>
    </submittedName>
</protein>
<feature type="transmembrane region" description="Helical" evidence="6">
    <location>
        <begin position="319"/>
        <end position="342"/>
    </location>
</feature>
<keyword evidence="2 6" id="KW-0812">Transmembrane</keyword>
<dbReference type="EMBL" id="QJJQ01000003">
    <property type="protein sequence ID" value="PXW88715.1"/>
    <property type="molecule type" value="Genomic_DNA"/>
</dbReference>
<name>A0A2V3W8Y7_9BACI</name>
<feature type="transmembrane region" description="Helical" evidence="6">
    <location>
        <begin position="137"/>
        <end position="163"/>
    </location>
</feature>
<dbReference type="PANTHER" id="PTHR30071:SF1">
    <property type="entry name" value="CYTOCHROME B_B6 PROTEIN-RELATED"/>
    <property type="match status" value="1"/>
</dbReference>
<feature type="domain" description="Cytochrome c assembly protein" evidence="7">
    <location>
        <begin position="74"/>
        <end position="174"/>
    </location>
</feature>
<dbReference type="GO" id="GO:0017004">
    <property type="term" value="P:cytochrome complex assembly"/>
    <property type="evidence" value="ECO:0007669"/>
    <property type="project" value="UniProtKB-KW"/>
</dbReference>
<evidence type="ECO:0000313" key="9">
    <source>
        <dbReference type="Proteomes" id="UP000247978"/>
    </source>
</evidence>
<evidence type="ECO:0000256" key="3">
    <source>
        <dbReference type="ARBA" id="ARBA00022748"/>
    </source>
</evidence>
<evidence type="ECO:0000256" key="6">
    <source>
        <dbReference type="SAM" id="Phobius"/>
    </source>
</evidence>
<feature type="transmembrane region" description="Helical" evidence="6">
    <location>
        <begin position="42"/>
        <end position="67"/>
    </location>
</feature>
<keyword evidence="3" id="KW-0201">Cytochrome c-type biogenesis</keyword>
<feature type="transmembrane region" description="Helical" evidence="6">
    <location>
        <begin position="105"/>
        <end position="125"/>
    </location>
</feature>
<dbReference type="Pfam" id="PF01578">
    <property type="entry name" value="Cytochrom_C_asm"/>
    <property type="match status" value="2"/>
</dbReference>
<dbReference type="AlphaFoldDB" id="A0A2V3W8Y7"/>
<organism evidence="8 9">
    <name type="scientific">Pseudogracilibacillus auburnensis</name>
    <dbReference type="NCBI Taxonomy" id="1494959"/>
    <lineage>
        <taxon>Bacteria</taxon>
        <taxon>Bacillati</taxon>
        <taxon>Bacillota</taxon>
        <taxon>Bacilli</taxon>
        <taxon>Bacillales</taxon>
        <taxon>Bacillaceae</taxon>
        <taxon>Pseudogracilibacillus</taxon>
    </lineage>
</organism>
<evidence type="ECO:0000256" key="5">
    <source>
        <dbReference type="ARBA" id="ARBA00023136"/>
    </source>
</evidence>
<evidence type="ECO:0000256" key="4">
    <source>
        <dbReference type="ARBA" id="ARBA00022989"/>
    </source>
</evidence>
<feature type="transmembrane region" description="Helical" evidence="6">
    <location>
        <begin position="12"/>
        <end position="30"/>
    </location>
</feature>
<keyword evidence="5 6" id="KW-0472">Membrane</keyword>
<evidence type="ECO:0000313" key="8">
    <source>
        <dbReference type="EMBL" id="PXW88715.1"/>
    </source>
</evidence>
<feature type="transmembrane region" description="Helical" evidence="6">
    <location>
        <begin position="79"/>
        <end position="98"/>
    </location>
</feature>
<dbReference type="OrthoDB" id="9814290at2"/>
<feature type="transmembrane region" description="Helical" evidence="6">
    <location>
        <begin position="175"/>
        <end position="198"/>
    </location>
</feature>
<dbReference type="RefSeq" id="WP_110394544.1">
    <property type="nucleotide sequence ID" value="NZ_JBHUHB010000001.1"/>
</dbReference>
<sequence length="409" mass="45711">MDNLLSISSTALYIAFIVYLIATVFFGASIRDKRTSTKKGISGSIAIGLTIIGFIAQLTYFITRWIVGGHAPVSNMFEFVTFLGMSLVLAFIIIYFIYRLTALGLFALPISMIIIAYASVFPSDISPLVPSLQSHWLFIHVITVSLSQGVLAVSFVAGLIYLIKTVDQSVISLKSIGLELILIALIFLVGFAASSIGFQLNDYHAEIQYHEPNYEKFKDEPKANIKPEEIEVYKMPAIVGPKDGVMLTENKMEPLISIPGWMKGKDAPRKLNTVVWSVFSGLIIYGVILLLIRKRLGAWIQPFLKNVNKNVVDEITYRSVAIGFPLFTLGGLIFAAIWAQIAWDRFWGWDPKEVWALITWFFYAAFLHLRLSRGWHGEKSSWLAVVGFAIIMFNIIVVNLVLAGLHSYA</sequence>
<feature type="transmembrane region" description="Helical" evidence="6">
    <location>
        <begin position="383"/>
        <end position="405"/>
    </location>
</feature>
<dbReference type="InterPro" id="IPR045062">
    <property type="entry name" value="Cyt_c_biogenesis_CcsA/CcmC"/>
</dbReference>
<keyword evidence="4 6" id="KW-1133">Transmembrane helix</keyword>
<dbReference type="Proteomes" id="UP000247978">
    <property type="component" value="Unassembled WGS sequence"/>
</dbReference>
<dbReference type="PANTHER" id="PTHR30071">
    <property type="entry name" value="HEME EXPORTER PROTEIN C"/>
    <property type="match status" value="1"/>
</dbReference>
<accession>A0A2V3W8Y7</accession>